<keyword evidence="12" id="KW-1185">Reference proteome</keyword>
<dbReference type="InterPro" id="IPR006802">
    <property type="entry name" value="Radial_spoke"/>
</dbReference>
<dbReference type="PANTHER" id="PTHR22069">
    <property type="entry name" value="MITOCHONDRIAL RIBOSOMAL PROTEIN S18"/>
    <property type="match status" value="1"/>
</dbReference>
<accession>A9URM0</accession>
<dbReference type="eggNOG" id="ENOG502QR99">
    <property type="taxonomic scope" value="Eukaryota"/>
</dbReference>
<dbReference type="OMA" id="TFYHVPN"/>
<evidence type="ECO:0000256" key="7">
    <source>
        <dbReference type="ARBA" id="ARBA00023273"/>
    </source>
</evidence>
<protein>
    <recommendedName>
        <fullName evidence="10">Radial spoke head protein 9 homolog</fullName>
    </recommendedName>
</protein>
<dbReference type="Proteomes" id="UP000001357">
    <property type="component" value="Unassembled WGS sequence"/>
</dbReference>
<name>A9URM0_MONBE</name>
<gene>
    <name evidence="11" type="ORF">MONBRDRAFT_23250</name>
</gene>
<evidence type="ECO:0000256" key="4">
    <source>
        <dbReference type="ARBA" id="ARBA00022846"/>
    </source>
</evidence>
<keyword evidence="2" id="KW-0963">Cytoplasm</keyword>
<keyword evidence="4" id="KW-0282">Flagellum</keyword>
<dbReference type="GeneID" id="5888302"/>
<reference evidence="11 12" key="1">
    <citation type="journal article" date="2008" name="Nature">
        <title>The genome of the choanoflagellate Monosiga brevicollis and the origin of metazoans.</title>
        <authorList>
            <consortium name="JGI Sequencing"/>
            <person name="King N."/>
            <person name="Westbrook M.J."/>
            <person name="Young S.L."/>
            <person name="Kuo A."/>
            <person name="Abedin M."/>
            <person name="Chapman J."/>
            <person name="Fairclough S."/>
            <person name="Hellsten U."/>
            <person name="Isogai Y."/>
            <person name="Letunic I."/>
            <person name="Marr M."/>
            <person name="Pincus D."/>
            <person name="Putnam N."/>
            <person name="Rokas A."/>
            <person name="Wright K.J."/>
            <person name="Zuzow R."/>
            <person name="Dirks W."/>
            <person name="Good M."/>
            <person name="Goodstein D."/>
            <person name="Lemons D."/>
            <person name="Li W."/>
            <person name="Lyons J.B."/>
            <person name="Morris A."/>
            <person name="Nichols S."/>
            <person name="Richter D.J."/>
            <person name="Salamov A."/>
            <person name="Bork P."/>
            <person name="Lim W.A."/>
            <person name="Manning G."/>
            <person name="Miller W.T."/>
            <person name="McGinnis W."/>
            <person name="Shapiro H."/>
            <person name="Tjian R."/>
            <person name="Grigoriev I.V."/>
            <person name="Rokhsar D."/>
        </authorList>
    </citation>
    <scope>NUCLEOTIDE SEQUENCE [LARGE SCALE GENOMIC DNA]</scope>
    <source>
        <strain evidence="12">MX1 / ATCC 50154</strain>
    </source>
</reference>
<evidence type="ECO:0000256" key="5">
    <source>
        <dbReference type="ARBA" id="ARBA00023069"/>
    </source>
</evidence>
<evidence type="ECO:0000256" key="6">
    <source>
        <dbReference type="ARBA" id="ARBA00023212"/>
    </source>
</evidence>
<dbReference type="EMBL" id="CH991544">
    <property type="protein sequence ID" value="EDQ91947.1"/>
    <property type="molecule type" value="Genomic_DNA"/>
</dbReference>
<keyword evidence="7" id="KW-0966">Cell projection</keyword>
<evidence type="ECO:0000256" key="3">
    <source>
        <dbReference type="ARBA" id="ARBA00022794"/>
    </source>
</evidence>
<dbReference type="InParanoid" id="A9URM0"/>
<dbReference type="InterPro" id="IPR055316">
    <property type="entry name" value="RSP9"/>
</dbReference>
<dbReference type="GO" id="GO:0035082">
    <property type="term" value="P:axoneme assembly"/>
    <property type="evidence" value="ECO:0000318"/>
    <property type="project" value="GO_Central"/>
</dbReference>
<proteinExistence type="inferred from homology"/>
<dbReference type="GO" id="GO:0001534">
    <property type="term" value="C:radial spoke"/>
    <property type="evidence" value="ECO:0007669"/>
    <property type="project" value="InterPro"/>
</dbReference>
<evidence type="ECO:0000256" key="10">
    <source>
        <dbReference type="ARBA" id="ARBA00041080"/>
    </source>
</evidence>
<dbReference type="PANTHER" id="PTHR22069:SF0">
    <property type="entry name" value="RADIAL SPOKE HEAD PROTEIN 9 HOMOLOG"/>
    <property type="match status" value="1"/>
</dbReference>
<dbReference type="KEGG" id="mbr:MONBRDRAFT_23250"/>
<dbReference type="GO" id="GO:0005930">
    <property type="term" value="C:axoneme"/>
    <property type="evidence" value="ECO:0000318"/>
    <property type="project" value="GO_Central"/>
</dbReference>
<dbReference type="GO" id="GO:0060294">
    <property type="term" value="P:cilium movement involved in cell motility"/>
    <property type="evidence" value="ECO:0000318"/>
    <property type="project" value="GO_Central"/>
</dbReference>
<keyword evidence="3" id="KW-0970">Cilium biogenesis/degradation</keyword>
<dbReference type="STRING" id="81824.A9URM0"/>
<evidence type="ECO:0000313" key="12">
    <source>
        <dbReference type="Proteomes" id="UP000001357"/>
    </source>
</evidence>
<evidence type="ECO:0000313" key="11">
    <source>
        <dbReference type="EMBL" id="EDQ91947.1"/>
    </source>
</evidence>
<keyword evidence="6" id="KW-0206">Cytoskeleton</keyword>
<sequence length="275" mass="30727">MDLQQLSLGLDYVASNGIVLSTEKRVALQTSLVLLQHAEKLEHMTYWGKIQGLTADYYIAQGYNQDPFQRKNFMSLDCIKWAHVADVHPVLIASAQGLTTRFTGNPSHEYTVASLRKEETKSDNTVIVTTTLSEEKRLAAVIHLIDQAARVVPRGAYRKTPGDKIEKSHTFSGLSFQDAGKIDNYMHCREPETLKMKTNLQLAKLDPALDFLDSLADDIPKRCWSIQYQKGATVAVLRSVVWPGAVFYHGISSPIFGHVYVGTGLKNLDLIFMIS</sequence>
<comment type="subcellular location">
    <subcellularLocation>
        <location evidence="8">Cell projection</location>
        <location evidence="8">Kinocilium</location>
    </subcellularLocation>
    <subcellularLocation>
        <location evidence="1">Cytoplasm</location>
        <location evidence="1">Cytoskeleton</location>
        <location evidence="1">Flagellum axoneme</location>
    </subcellularLocation>
</comment>
<evidence type="ECO:0000256" key="2">
    <source>
        <dbReference type="ARBA" id="ARBA00022490"/>
    </source>
</evidence>
<dbReference type="AlphaFoldDB" id="A9URM0"/>
<comment type="similarity">
    <text evidence="9">Belongs to the flagellar radial spoke RSP9 family.</text>
</comment>
<organism evidence="11 12">
    <name type="scientific">Monosiga brevicollis</name>
    <name type="common">Choanoflagellate</name>
    <dbReference type="NCBI Taxonomy" id="81824"/>
    <lineage>
        <taxon>Eukaryota</taxon>
        <taxon>Choanoflagellata</taxon>
        <taxon>Craspedida</taxon>
        <taxon>Salpingoecidae</taxon>
        <taxon>Monosiga</taxon>
    </lineage>
</organism>
<dbReference type="Pfam" id="PF04712">
    <property type="entry name" value="Radial_spoke"/>
    <property type="match status" value="2"/>
</dbReference>
<keyword evidence="5" id="KW-0969">Cilium</keyword>
<evidence type="ECO:0000256" key="1">
    <source>
        <dbReference type="ARBA" id="ARBA00004611"/>
    </source>
</evidence>
<evidence type="ECO:0000256" key="8">
    <source>
        <dbReference type="ARBA" id="ARBA00037822"/>
    </source>
</evidence>
<dbReference type="FunCoup" id="A9URM0">
    <property type="interactions" value="48"/>
</dbReference>
<evidence type="ECO:0000256" key="9">
    <source>
        <dbReference type="ARBA" id="ARBA00038319"/>
    </source>
</evidence>
<dbReference type="RefSeq" id="XP_001743233.1">
    <property type="nucleotide sequence ID" value="XM_001743181.1"/>
</dbReference>
<dbReference type="GO" id="GO:0044458">
    <property type="term" value="P:motile cilium assembly"/>
    <property type="evidence" value="ECO:0000318"/>
    <property type="project" value="GO_Central"/>
</dbReference>